<accession>A0A226E0F1</accession>
<evidence type="ECO:0000313" key="3">
    <source>
        <dbReference type="Proteomes" id="UP000198287"/>
    </source>
</evidence>
<proteinExistence type="predicted"/>
<keyword evidence="1" id="KW-0732">Signal</keyword>
<name>A0A226E0F1_FOLCA</name>
<feature type="signal peptide" evidence="1">
    <location>
        <begin position="1"/>
        <end position="22"/>
    </location>
</feature>
<comment type="caution">
    <text evidence="2">The sequence shown here is derived from an EMBL/GenBank/DDBJ whole genome shotgun (WGS) entry which is preliminary data.</text>
</comment>
<reference evidence="2 3" key="1">
    <citation type="submission" date="2015-12" db="EMBL/GenBank/DDBJ databases">
        <title>The genome of Folsomia candida.</title>
        <authorList>
            <person name="Faddeeva A."/>
            <person name="Derks M.F."/>
            <person name="Anvar Y."/>
            <person name="Smit S."/>
            <person name="Van Straalen N."/>
            <person name="Roelofs D."/>
        </authorList>
    </citation>
    <scope>NUCLEOTIDE SEQUENCE [LARGE SCALE GENOMIC DNA]</scope>
    <source>
        <strain evidence="2 3">VU population</strain>
        <tissue evidence="2">Whole body</tissue>
    </source>
</reference>
<keyword evidence="2" id="KW-0436">Ligase</keyword>
<gene>
    <name evidence="2" type="ORF">Fcan01_14857</name>
</gene>
<evidence type="ECO:0000256" key="1">
    <source>
        <dbReference type="SAM" id="SignalP"/>
    </source>
</evidence>
<keyword evidence="3" id="KW-1185">Reference proteome</keyword>
<dbReference type="AlphaFoldDB" id="A0A226E0F1"/>
<dbReference type="Proteomes" id="UP000198287">
    <property type="component" value="Unassembled WGS sequence"/>
</dbReference>
<sequence>MEHYKIAVFILYYFLPIISVQSEDFRQCWNKGSEMAKNPYFIGNAFTCCNNILMDHPMRPKSEHWRKCMSMQQGNQDTDIPASLWDTYMCELSSASEGAISEDSLTYKKFEAFFMKNYPALVKDKIVAKDMQCEVSSNSTITKKLQTFLTCFLKAEEEVCLTMAGVKIIPSPPVENDRVCQPIESLSKPNHAFETFAQPCCKGEELPYPLFDIFMDFDRFDIAPSVVACSENMKNKLKELNHPIASANDKPFTMCQVACVHEVDGLKGKYNTNFQDLLNFKLKSISNTTKATLISTISKYQPKFQLFGSEDSIPIEEAGNVIAKLDEAQQILNYCKFQFHASAEAYRALYEYCYNAEYGNQFREDIIKM</sequence>
<protein>
    <submittedName>
        <fullName evidence="2">DNA ligase</fullName>
    </submittedName>
</protein>
<feature type="chain" id="PRO_5012759346" evidence="1">
    <location>
        <begin position="23"/>
        <end position="369"/>
    </location>
</feature>
<organism evidence="2 3">
    <name type="scientific">Folsomia candida</name>
    <name type="common">Springtail</name>
    <dbReference type="NCBI Taxonomy" id="158441"/>
    <lineage>
        <taxon>Eukaryota</taxon>
        <taxon>Metazoa</taxon>
        <taxon>Ecdysozoa</taxon>
        <taxon>Arthropoda</taxon>
        <taxon>Hexapoda</taxon>
        <taxon>Collembola</taxon>
        <taxon>Entomobryomorpha</taxon>
        <taxon>Isotomoidea</taxon>
        <taxon>Isotomidae</taxon>
        <taxon>Proisotominae</taxon>
        <taxon>Folsomia</taxon>
    </lineage>
</organism>
<dbReference type="GO" id="GO:0016874">
    <property type="term" value="F:ligase activity"/>
    <property type="evidence" value="ECO:0007669"/>
    <property type="project" value="UniProtKB-KW"/>
</dbReference>
<dbReference type="EMBL" id="LNIX01000009">
    <property type="protein sequence ID" value="OXA50447.1"/>
    <property type="molecule type" value="Genomic_DNA"/>
</dbReference>
<evidence type="ECO:0000313" key="2">
    <source>
        <dbReference type="EMBL" id="OXA50447.1"/>
    </source>
</evidence>